<reference evidence="2" key="1">
    <citation type="submission" date="2023-01" db="EMBL/GenBank/DDBJ databases">
        <title>Exophiala dermititidis isolated from Cystic Fibrosis Patient.</title>
        <authorList>
            <person name="Kurbessoian T."/>
            <person name="Crocker A."/>
            <person name="Murante D."/>
            <person name="Hogan D.A."/>
            <person name="Stajich J.E."/>
        </authorList>
    </citation>
    <scope>NUCLEOTIDE SEQUENCE</scope>
    <source>
        <strain evidence="2">Ex8</strain>
    </source>
</reference>
<feature type="compositionally biased region" description="Pro residues" evidence="1">
    <location>
        <begin position="67"/>
        <end position="83"/>
    </location>
</feature>
<evidence type="ECO:0000256" key="1">
    <source>
        <dbReference type="SAM" id="MobiDB-lite"/>
    </source>
</evidence>
<evidence type="ECO:0000313" key="2">
    <source>
        <dbReference type="EMBL" id="KAJ8992865.1"/>
    </source>
</evidence>
<feature type="compositionally biased region" description="Pro residues" evidence="1">
    <location>
        <begin position="119"/>
        <end position="131"/>
    </location>
</feature>
<feature type="region of interest" description="Disordered" evidence="1">
    <location>
        <begin position="1"/>
        <end position="171"/>
    </location>
</feature>
<accession>A0AAN6IVU3</accession>
<dbReference type="AlphaFoldDB" id="A0AAN6IVU3"/>
<feature type="compositionally biased region" description="Low complexity" evidence="1">
    <location>
        <begin position="84"/>
        <end position="109"/>
    </location>
</feature>
<organism evidence="2 3">
    <name type="scientific">Exophiala dermatitidis</name>
    <name type="common">Black yeast-like fungus</name>
    <name type="synonym">Wangiella dermatitidis</name>
    <dbReference type="NCBI Taxonomy" id="5970"/>
    <lineage>
        <taxon>Eukaryota</taxon>
        <taxon>Fungi</taxon>
        <taxon>Dikarya</taxon>
        <taxon>Ascomycota</taxon>
        <taxon>Pezizomycotina</taxon>
        <taxon>Eurotiomycetes</taxon>
        <taxon>Chaetothyriomycetidae</taxon>
        <taxon>Chaetothyriales</taxon>
        <taxon>Herpotrichiellaceae</taxon>
        <taxon>Exophiala</taxon>
    </lineage>
</organism>
<gene>
    <name evidence="2" type="ORF">HRR80_002909</name>
</gene>
<feature type="region of interest" description="Disordered" evidence="1">
    <location>
        <begin position="268"/>
        <end position="318"/>
    </location>
</feature>
<name>A0AAN6IVU3_EXODE</name>
<feature type="compositionally biased region" description="Pro residues" evidence="1">
    <location>
        <begin position="12"/>
        <end position="24"/>
    </location>
</feature>
<dbReference type="Proteomes" id="UP001161757">
    <property type="component" value="Unassembled WGS sequence"/>
</dbReference>
<sequence length="318" mass="34927">METASVGHPMQPTQPAPLPAPLPPTMMAQPASPAPTPPAPPVAFPSPAPIPQPMQLIQPMPLQFSPYAPPAPPATAPLTPPAQPTQSTQPPQFTHPPQSTPPAQTQPTQFVHPPQLTQPIPPRGPILPRSPPGSTTTQPVPPTQPMQPAQSPETETTPSTPRRKRLTRDQRRDILLMRSLGYTYEQISKHLHVTMAAVHYACTKAKDVTPQHHKAGRKPRLSKEDEDQLEAFYLTKGKKRKLSCQEMAEELWPDRGVSAKIIRHVLDKRGHHLKGVTPRKRTSSSTQNQRRQNPPQESGTVVSRTEAEGQPAPEQLVQ</sequence>
<feature type="compositionally biased region" description="Polar residues" evidence="1">
    <location>
        <begin position="283"/>
        <end position="303"/>
    </location>
</feature>
<dbReference type="EMBL" id="JAJGCB010000004">
    <property type="protein sequence ID" value="KAJ8992865.1"/>
    <property type="molecule type" value="Genomic_DNA"/>
</dbReference>
<feature type="compositionally biased region" description="Pro residues" evidence="1">
    <location>
        <begin position="32"/>
        <end position="52"/>
    </location>
</feature>
<proteinExistence type="predicted"/>
<feature type="compositionally biased region" description="Low complexity" evidence="1">
    <location>
        <begin position="146"/>
        <end position="160"/>
    </location>
</feature>
<protein>
    <submittedName>
        <fullName evidence="2">Uncharacterized protein</fullName>
    </submittedName>
</protein>
<evidence type="ECO:0000313" key="3">
    <source>
        <dbReference type="Proteomes" id="UP001161757"/>
    </source>
</evidence>
<comment type="caution">
    <text evidence="2">The sequence shown here is derived from an EMBL/GenBank/DDBJ whole genome shotgun (WGS) entry which is preliminary data.</text>
</comment>
<dbReference type="PRINTS" id="PR01217">
    <property type="entry name" value="PRICHEXTENSN"/>
</dbReference>
<feature type="compositionally biased region" description="Basic residues" evidence="1">
    <location>
        <begin position="269"/>
        <end position="282"/>
    </location>
</feature>
<feature type="compositionally biased region" description="Low complexity" evidence="1">
    <location>
        <begin position="53"/>
        <end position="66"/>
    </location>
</feature>